<reference evidence="1" key="1">
    <citation type="journal article" date="2011" name="Genome Biol.">
        <title>The draft genome of the carcinogenic human liver fluke Clonorchis sinensis.</title>
        <authorList>
            <person name="Wang X."/>
            <person name="Chen W."/>
            <person name="Huang Y."/>
            <person name="Sun J."/>
            <person name="Men J."/>
            <person name="Liu H."/>
            <person name="Luo F."/>
            <person name="Guo L."/>
            <person name="Lv X."/>
            <person name="Deng C."/>
            <person name="Zhou C."/>
            <person name="Fan Y."/>
            <person name="Li X."/>
            <person name="Huang L."/>
            <person name="Hu Y."/>
            <person name="Liang C."/>
            <person name="Hu X."/>
            <person name="Xu J."/>
            <person name="Yu X."/>
        </authorList>
    </citation>
    <scope>NUCLEOTIDE SEQUENCE [LARGE SCALE GENOMIC DNA]</scope>
    <source>
        <strain evidence="1">Henan</strain>
    </source>
</reference>
<sequence>MALGHLEKSVCSNHHLCIDTKTSVHRVNMLSSLLYGSEIWTPHEREFRAFHRFYLDDSRKTLQLLESRKPKFFKERTVLELIVAGFENRSAAQNVDLGLCSRDHKITHACCRFLKLVTYLLGRSVVDGKSSGIPVNGAQCESYFGGYEGQGLFERKKIESQVSRRINCYTGDGDAECVLHAKNVF</sequence>
<proteinExistence type="predicted"/>
<evidence type="ECO:0000313" key="2">
    <source>
        <dbReference type="Proteomes" id="UP000008909"/>
    </source>
</evidence>
<protein>
    <submittedName>
        <fullName evidence="1">Uncharacterized protein</fullName>
    </submittedName>
</protein>
<organism evidence="1 2">
    <name type="scientific">Clonorchis sinensis</name>
    <name type="common">Chinese liver fluke</name>
    <dbReference type="NCBI Taxonomy" id="79923"/>
    <lineage>
        <taxon>Eukaryota</taxon>
        <taxon>Metazoa</taxon>
        <taxon>Spiralia</taxon>
        <taxon>Lophotrochozoa</taxon>
        <taxon>Platyhelminthes</taxon>
        <taxon>Trematoda</taxon>
        <taxon>Digenea</taxon>
        <taxon>Opisthorchiida</taxon>
        <taxon>Opisthorchiata</taxon>
        <taxon>Opisthorchiidae</taxon>
        <taxon>Clonorchis</taxon>
    </lineage>
</organism>
<reference key="2">
    <citation type="submission" date="2011-10" db="EMBL/GenBank/DDBJ databases">
        <title>The genome and transcriptome sequence of Clonorchis sinensis provide insights into the carcinogenic liver fluke.</title>
        <authorList>
            <person name="Wang X."/>
            <person name="Huang Y."/>
            <person name="Chen W."/>
            <person name="Liu H."/>
            <person name="Guo L."/>
            <person name="Chen Y."/>
            <person name="Luo F."/>
            <person name="Zhou W."/>
            <person name="Sun J."/>
            <person name="Mao Q."/>
            <person name="Liang P."/>
            <person name="Zhou C."/>
            <person name="Tian Y."/>
            <person name="Men J."/>
            <person name="Lv X."/>
            <person name="Huang L."/>
            <person name="Zhou J."/>
            <person name="Hu Y."/>
            <person name="Li R."/>
            <person name="Zhang F."/>
            <person name="Lei H."/>
            <person name="Li X."/>
            <person name="Hu X."/>
            <person name="Liang C."/>
            <person name="Xu J."/>
            <person name="Wu Z."/>
            <person name="Yu X."/>
        </authorList>
    </citation>
    <scope>NUCLEOTIDE SEQUENCE</scope>
    <source>
        <strain>Henan</strain>
    </source>
</reference>
<evidence type="ECO:0000313" key="1">
    <source>
        <dbReference type="EMBL" id="GAA54848.1"/>
    </source>
</evidence>
<accession>G7YPG7</accession>
<keyword evidence="2" id="KW-1185">Reference proteome</keyword>
<name>G7YPG7_CLOSI</name>
<gene>
    <name evidence="1" type="ORF">CLF_105835</name>
</gene>
<dbReference type="EMBL" id="DF143930">
    <property type="protein sequence ID" value="GAA54848.1"/>
    <property type="molecule type" value="Genomic_DNA"/>
</dbReference>
<dbReference type="Proteomes" id="UP000008909">
    <property type="component" value="Unassembled WGS sequence"/>
</dbReference>
<dbReference type="AlphaFoldDB" id="G7YPG7"/>